<name>A0A9Q9DNM6_BARTA</name>
<dbReference type="RefSeq" id="WP_252619834.1">
    <property type="nucleotide sequence ID" value="NZ_CP083444.1"/>
</dbReference>
<dbReference type="Proteomes" id="UP001056980">
    <property type="component" value="Chromosome"/>
</dbReference>
<organism evidence="1 2">
    <name type="scientific">Bartonella taylorii</name>
    <dbReference type="NCBI Taxonomy" id="33046"/>
    <lineage>
        <taxon>Bacteria</taxon>
        <taxon>Pseudomonadati</taxon>
        <taxon>Pseudomonadota</taxon>
        <taxon>Alphaproteobacteria</taxon>
        <taxon>Hyphomicrobiales</taxon>
        <taxon>Bartonellaceae</taxon>
        <taxon>Bartonella</taxon>
    </lineage>
</organism>
<reference evidence="1" key="1">
    <citation type="journal article" date="2022" name="Proc. Natl. Acad. Sci. U.S.A.">
        <title>Identification of the Bartonella autotransporter CFA as a protective antigen and hypervariable target of neutralizing antibodies in mice.</title>
        <authorList>
            <person name="Siewert L.K."/>
            <person name="Korotaev A."/>
            <person name="Sedzicki J."/>
            <person name="Fromm K."/>
            <person name="Pinschewer D.D."/>
            <person name="Dehio C."/>
        </authorList>
    </citation>
    <scope>NUCLEOTIDE SEQUENCE</scope>
    <source>
        <strain evidence="1">IBS296</strain>
    </source>
</reference>
<protein>
    <submittedName>
        <fullName evidence="1">Uncharacterized protein</fullName>
    </submittedName>
</protein>
<gene>
    <name evidence="1" type="ORF">LAJ60_04200</name>
</gene>
<accession>A0A9Q9DNM6</accession>
<proteinExistence type="predicted"/>
<dbReference type="AlphaFoldDB" id="A0A9Q9DNM6"/>
<dbReference type="KEGG" id="btay:LAJ60_04200"/>
<dbReference type="EMBL" id="CP083444">
    <property type="protein sequence ID" value="USP03623.1"/>
    <property type="molecule type" value="Genomic_DNA"/>
</dbReference>
<sequence>MNISLNEVADVVELANGDVAPILAATKYAQREIIQVCENDHDMDNSHEVQ</sequence>
<evidence type="ECO:0000313" key="2">
    <source>
        <dbReference type="Proteomes" id="UP001056980"/>
    </source>
</evidence>
<evidence type="ECO:0000313" key="1">
    <source>
        <dbReference type="EMBL" id="USP03623.1"/>
    </source>
</evidence>